<dbReference type="InterPro" id="IPR036388">
    <property type="entry name" value="WH-like_DNA-bd_sf"/>
</dbReference>
<comment type="caution">
    <text evidence="2">The sequence shown here is derived from an EMBL/GenBank/DDBJ whole genome shotgun (WGS) entry which is preliminary data.</text>
</comment>
<dbReference type="AlphaFoldDB" id="A0A256IUR7"/>
<dbReference type="InterPro" id="IPR011991">
    <property type="entry name" value="ArsR-like_HTH"/>
</dbReference>
<dbReference type="SUPFAM" id="SSF46785">
    <property type="entry name" value="Winged helix' DNA-binding domain"/>
    <property type="match status" value="1"/>
</dbReference>
<reference evidence="2 3" key="1">
    <citation type="journal article" date="2014" name="Front. Microbiol.">
        <title>Population and genomic analysis of the genus Halorubrum.</title>
        <authorList>
            <person name="Fullmer M.S."/>
            <person name="Soucy S.M."/>
            <person name="Swithers K.S."/>
            <person name="Makkay A.M."/>
            <person name="Wheeler R."/>
            <person name="Ventosa A."/>
            <person name="Gogarten J.P."/>
            <person name="Papke R.T."/>
        </authorList>
    </citation>
    <scope>NUCLEOTIDE SEQUENCE [LARGE SCALE GENOMIC DNA]</scope>
    <source>
        <strain evidence="2 3">LD3</strain>
    </source>
</reference>
<dbReference type="InterPro" id="IPR036390">
    <property type="entry name" value="WH_DNA-bd_sf"/>
</dbReference>
<name>A0A256IUR7_HALEZ</name>
<dbReference type="EMBL" id="NHOW01000121">
    <property type="protein sequence ID" value="OYR60265.1"/>
    <property type="molecule type" value="Genomic_DNA"/>
</dbReference>
<dbReference type="CDD" id="cd00090">
    <property type="entry name" value="HTH_ARSR"/>
    <property type="match status" value="1"/>
</dbReference>
<accession>A0A256IUR7</accession>
<evidence type="ECO:0000259" key="1">
    <source>
        <dbReference type="Pfam" id="PF25213"/>
    </source>
</evidence>
<evidence type="ECO:0000313" key="2">
    <source>
        <dbReference type="EMBL" id="OYR60265.1"/>
    </source>
</evidence>
<dbReference type="InterPro" id="IPR057527">
    <property type="entry name" value="HVO_A0261-like_N"/>
</dbReference>
<sequence length="191" mass="20314">MTEPSELAGVVERRLDFLERLAAEPLRKHELVDALGHSRSTVNRAIDELEAAGLVAGETDGYLTTLSGRLLAEQYREFLTAAADLAAAGDVLDPLGADVGVDPAVLRKAETHRAAAPDPYRPLEALDDALADADSVAAALPAFPYPRVAERLRRAAVGGGSVDLALADRAYRHATERFADDLGTVANRDDC</sequence>
<evidence type="ECO:0000313" key="3">
    <source>
        <dbReference type="Proteomes" id="UP000216409"/>
    </source>
</evidence>
<dbReference type="Pfam" id="PF25213">
    <property type="entry name" value="HVO_A0261_N"/>
    <property type="match status" value="1"/>
</dbReference>
<gene>
    <name evidence="2" type="ORF">DJ83_10195</name>
</gene>
<feature type="domain" description="HVO-A0261-like N-terminal" evidence="1">
    <location>
        <begin position="11"/>
        <end position="81"/>
    </location>
</feature>
<protein>
    <recommendedName>
        <fullName evidence="1">HVO-A0261-like N-terminal domain-containing protein</fullName>
    </recommendedName>
</protein>
<dbReference type="Proteomes" id="UP000216409">
    <property type="component" value="Unassembled WGS sequence"/>
</dbReference>
<dbReference type="Gene3D" id="1.10.10.10">
    <property type="entry name" value="Winged helix-like DNA-binding domain superfamily/Winged helix DNA-binding domain"/>
    <property type="match status" value="1"/>
</dbReference>
<proteinExistence type="predicted"/>
<dbReference type="RefSeq" id="WP_141212132.1">
    <property type="nucleotide sequence ID" value="NZ_NHOW01000121.1"/>
</dbReference>
<feature type="non-terminal residue" evidence="2">
    <location>
        <position position="191"/>
    </location>
</feature>
<organism evidence="2 3">
    <name type="scientific">Halorubrum ezzemoulense</name>
    <name type="common">Halorubrum chaoviator</name>
    <dbReference type="NCBI Taxonomy" id="337243"/>
    <lineage>
        <taxon>Archaea</taxon>
        <taxon>Methanobacteriati</taxon>
        <taxon>Methanobacteriota</taxon>
        <taxon>Stenosarchaea group</taxon>
        <taxon>Halobacteria</taxon>
        <taxon>Halobacteriales</taxon>
        <taxon>Haloferacaceae</taxon>
        <taxon>Halorubrum</taxon>
    </lineage>
</organism>